<gene>
    <name evidence="1" type="ORF">DFR59_106111</name>
</gene>
<dbReference type="Gene3D" id="1.25.40.290">
    <property type="entry name" value="ARM repeat domains"/>
    <property type="match status" value="1"/>
</dbReference>
<keyword evidence="2" id="KW-1185">Reference proteome</keyword>
<evidence type="ECO:0000313" key="2">
    <source>
        <dbReference type="Proteomes" id="UP000255326"/>
    </source>
</evidence>
<accession>A0A370GDT5</accession>
<comment type="caution">
    <text evidence="1">The sequence shown here is derived from an EMBL/GenBank/DDBJ whole genome shotgun (WGS) entry which is preliminary data.</text>
</comment>
<sequence>MGIKIIEELFQSNANKDQAPAMEAYMKGHFPFLGIKSPLRKELAKTFFSDTGIHKKPFDQEFLLQLWKKPEREYQYMALDYYGKYIKKRPKEDISLIEYLITHKSWWDTVDSIASNLAGVLARSYPELKEEVLRSWGTHENMWLRRTAILFQLKYKASTDEKLLYEIILQNNDSKEFFIQKAIGWALREYSKTNPDSVRSFIESHPLAKLSIREGSKYL</sequence>
<dbReference type="InterPro" id="IPR016024">
    <property type="entry name" value="ARM-type_fold"/>
</dbReference>
<dbReference type="CDD" id="cd07064">
    <property type="entry name" value="AlkD_like_1"/>
    <property type="match status" value="1"/>
</dbReference>
<evidence type="ECO:0000313" key="1">
    <source>
        <dbReference type="EMBL" id="RDI41952.1"/>
    </source>
</evidence>
<dbReference type="RefSeq" id="WP_114745835.1">
    <property type="nucleotide sequence ID" value="NZ_QQAY01000006.1"/>
</dbReference>
<dbReference type="EMBL" id="QQAY01000006">
    <property type="protein sequence ID" value="RDI41952.1"/>
    <property type="molecule type" value="Genomic_DNA"/>
</dbReference>
<dbReference type="AlphaFoldDB" id="A0A370GDT5"/>
<dbReference type="PANTHER" id="PTHR34070">
    <property type="entry name" value="ARMADILLO-TYPE FOLD"/>
    <property type="match status" value="1"/>
</dbReference>
<organism evidence="1 2">
    <name type="scientific">Falsibacillus pallidus</name>
    <dbReference type="NCBI Taxonomy" id="493781"/>
    <lineage>
        <taxon>Bacteria</taxon>
        <taxon>Bacillati</taxon>
        <taxon>Bacillota</taxon>
        <taxon>Bacilli</taxon>
        <taxon>Bacillales</taxon>
        <taxon>Bacillaceae</taxon>
        <taxon>Falsibacillus</taxon>
    </lineage>
</organism>
<dbReference type="Pfam" id="PF08713">
    <property type="entry name" value="DNA_alkylation"/>
    <property type="match status" value="1"/>
</dbReference>
<dbReference type="OrthoDB" id="9775346at2"/>
<dbReference type="SUPFAM" id="SSF48371">
    <property type="entry name" value="ARM repeat"/>
    <property type="match status" value="1"/>
</dbReference>
<dbReference type="InterPro" id="IPR014825">
    <property type="entry name" value="DNA_alkylation"/>
</dbReference>
<protein>
    <submittedName>
        <fullName evidence="1">3-methyladenine DNA glycosylase AlkD</fullName>
    </submittedName>
</protein>
<dbReference type="Gene3D" id="1.20.1660.10">
    <property type="entry name" value="Hypothetical protein (EF3068)"/>
    <property type="match status" value="1"/>
</dbReference>
<reference evidence="1 2" key="1">
    <citation type="submission" date="2018-07" db="EMBL/GenBank/DDBJ databases">
        <title>Genomic Encyclopedia of Type Strains, Phase IV (KMG-IV): sequencing the most valuable type-strain genomes for metagenomic binning, comparative biology and taxonomic classification.</title>
        <authorList>
            <person name="Goeker M."/>
        </authorList>
    </citation>
    <scope>NUCLEOTIDE SEQUENCE [LARGE SCALE GENOMIC DNA]</scope>
    <source>
        <strain evidence="1 2">DSM 25281</strain>
    </source>
</reference>
<proteinExistence type="predicted"/>
<dbReference type="PANTHER" id="PTHR34070:SF1">
    <property type="entry name" value="DNA ALKYLATION REPAIR PROTEIN"/>
    <property type="match status" value="1"/>
</dbReference>
<name>A0A370GDT5_9BACI</name>
<dbReference type="Proteomes" id="UP000255326">
    <property type="component" value="Unassembled WGS sequence"/>
</dbReference>